<dbReference type="GO" id="GO:0000981">
    <property type="term" value="F:DNA-binding transcription factor activity, RNA polymerase II-specific"/>
    <property type="evidence" value="ECO:0007669"/>
    <property type="project" value="TreeGrafter"/>
</dbReference>
<dbReference type="GO" id="GO:0005634">
    <property type="term" value="C:nucleus"/>
    <property type="evidence" value="ECO:0007669"/>
    <property type="project" value="UniProtKB-SubCell"/>
</dbReference>
<dbReference type="InterPro" id="IPR036236">
    <property type="entry name" value="Znf_C2H2_sf"/>
</dbReference>
<keyword evidence="7" id="KW-0863">Zinc-finger</keyword>
<organism evidence="19 20">
    <name type="scientific">Neogobius melanostomus</name>
    <name type="common">round goby</name>
    <dbReference type="NCBI Taxonomy" id="47308"/>
    <lineage>
        <taxon>Eukaryota</taxon>
        <taxon>Metazoa</taxon>
        <taxon>Chordata</taxon>
        <taxon>Craniata</taxon>
        <taxon>Vertebrata</taxon>
        <taxon>Euteleostomi</taxon>
        <taxon>Actinopterygii</taxon>
        <taxon>Neopterygii</taxon>
        <taxon>Teleostei</taxon>
        <taxon>Neoteleostei</taxon>
        <taxon>Acanthomorphata</taxon>
        <taxon>Gobiaria</taxon>
        <taxon>Gobiiformes</taxon>
        <taxon>Gobioidei</taxon>
        <taxon>Gobiidae</taxon>
        <taxon>Benthophilinae</taxon>
        <taxon>Neogobiini</taxon>
        <taxon>Neogobius</taxon>
    </lineage>
</organism>
<dbReference type="Ensembl" id="ENSNMLT00000007934.1">
    <property type="protein sequence ID" value="ENSNMLP00000006960.1"/>
    <property type="gene ID" value="ENSNMLG00000005034.1"/>
</dbReference>
<protein>
    <recommendedName>
        <fullName evidence="18">Homeobox domain-containing protein</fullName>
    </recommendedName>
</protein>
<dbReference type="InterPro" id="IPR041057">
    <property type="entry name" value="ZHX_Znf_C2H2"/>
</dbReference>
<keyword evidence="6" id="KW-0677">Repeat</keyword>
<evidence type="ECO:0000256" key="16">
    <source>
        <dbReference type="RuleBase" id="RU000682"/>
    </source>
</evidence>
<keyword evidence="20" id="KW-1185">Reference proteome</keyword>
<evidence type="ECO:0000256" key="6">
    <source>
        <dbReference type="ARBA" id="ARBA00022737"/>
    </source>
</evidence>
<evidence type="ECO:0000256" key="11">
    <source>
        <dbReference type="ARBA" id="ARBA00023125"/>
    </source>
</evidence>
<evidence type="ECO:0000256" key="15">
    <source>
        <dbReference type="PROSITE-ProRule" id="PRU00108"/>
    </source>
</evidence>
<evidence type="ECO:0000256" key="10">
    <source>
        <dbReference type="ARBA" id="ARBA00023015"/>
    </source>
</evidence>
<dbReference type="Gene3D" id="1.10.10.60">
    <property type="entry name" value="Homeodomain-like"/>
    <property type="match status" value="2"/>
</dbReference>
<dbReference type="GO" id="GO:0008270">
    <property type="term" value="F:zinc ion binding"/>
    <property type="evidence" value="ECO:0007669"/>
    <property type="project" value="UniProtKB-KW"/>
</dbReference>
<evidence type="ECO:0000256" key="3">
    <source>
        <dbReference type="ARBA" id="ARBA00022491"/>
    </source>
</evidence>
<dbReference type="Gene3D" id="3.30.160.60">
    <property type="entry name" value="Classic Zinc Finger"/>
    <property type="match status" value="1"/>
</dbReference>
<keyword evidence="10" id="KW-0805">Transcription regulation</keyword>
<dbReference type="InterPro" id="IPR001356">
    <property type="entry name" value="HD"/>
</dbReference>
<reference evidence="19" key="2">
    <citation type="submission" date="2025-09" db="UniProtKB">
        <authorList>
            <consortium name="Ensembl"/>
        </authorList>
    </citation>
    <scope>IDENTIFICATION</scope>
</reference>
<feature type="domain" description="Homeobox" evidence="18">
    <location>
        <begin position="396"/>
        <end position="446"/>
    </location>
</feature>
<dbReference type="InterPro" id="IPR013087">
    <property type="entry name" value="Znf_C2H2_type"/>
</dbReference>
<evidence type="ECO:0000256" key="1">
    <source>
        <dbReference type="ARBA" id="ARBA00004123"/>
    </source>
</evidence>
<feature type="compositionally biased region" description="Basic and acidic residues" evidence="17">
    <location>
        <begin position="7"/>
        <end position="42"/>
    </location>
</feature>
<feature type="compositionally biased region" description="Low complexity" evidence="17">
    <location>
        <begin position="509"/>
        <end position="535"/>
    </location>
</feature>
<proteinExistence type="inferred from homology"/>
<keyword evidence="4" id="KW-0597">Phosphoprotein</keyword>
<keyword evidence="11 15" id="KW-0238">DNA-binding</keyword>
<dbReference type="SUPFAM" id="SSF57667">
    <property type="entry name" value="beta-beta-alpha zinc fingers"/>
    <property type="match status" value="2"/>
</dbReference>
<feature type="region of interest" description="Disordered" evidence="17">
    <location>
        <begin position="1"/>
        <end position="42"/>
    </location>
</feature>
<dbReference type="PANTHER" id="PTHR15467">
    <property type="entry name" value="ZINC-FINGERS AND HOMEOBOXES RELATED"/>
    <property type="match status" value="1"/>
</dbReference>
<evidence type="ECO:0000256" key="17">
    <source>
        <dbReference type="SAM" id="MobiDB-lite"/>
    </source>
</evidence>
<feature type="region of interest" description="Disordered" evidence="17">
    <location>
        <begin position="281"/>
        <end position="310"/>
    </location>
</feature>
<dbReference type="FunFam" id="1.10.10.60:FF:000062">
    <property type="entry name" value="zinc fingers and homeoboxes protein 3"/>
    <property type="match status" value="1"/>
</dbReference>
<dbReference type="PANTHER" id="PTHR15467:SF5">
    <property type="entry name" value="ZINC FINGERS AND HOMEOBOXES PROTEIN 2"/>
    <property type="match status" value="1"/>
</dbReference>
<evidence type="ECO:0000313" key="19">
    <source>
        <dbReference type="Ensembl" id="ENSNMLP00000006960.1"/>
    </source>
</evidence>
<keyword evidence="12 15" id="KW-0371">Homeobox</keyword>
<evidence type="ECO:0000313" key="20">
    <source>
        <dbReference type="Proteomes" id="UP000694523"/>
    </source>
</evidence>
<dbReference type="SUPFAM" id="SSF46689">
    <property type="entry name" value="Homeodomain-like"/>
    <property type="match status" value="2"/>
</dbReference>
<feature type="DNA-binding region" description="Homeobox" evidence="15">
    <location>
        <begin position="398"/>
        <end position="447"/>
    </location>
</feature>
<feature type="region of interest" description="Disordered" evidence="17">
    <location>
        <begin position="453"/>
        <end position="568"/>
    </location>
</feature>
<dbReference type="GO" id="GO:0030154">
    <property type="term" value="P:cell differentiation"/>
    <property type="evidence" value="ECO:0007669"/>
    <property type="project" value="UniProtKB-KW"/>
</dbReference>
<name>A0A8C6SHK0_9GOBI</name>
<dbReference type="CDD" id="cd00086">
    <property type="entry name" value="homeodomain"/>
    <property type="match status" value="2"/>
</dbReference>
<dbReference type="PROSITE" id="PS50071">
    <property type="entry name" value="HOMEOBOX_2"/>
    <property type="match status" value="2"/>
</dbReference>
<dbReference type="AlphaFoldDB" id="A0A8C6SHK0"/>
<reference evidence="19" key="1">
    <citation type="submission" date="2025-08" db="UniProtKB">
        <authorList>
            <consortium name="Ensembl"/>
        </authorList>
    </citation>
    <scope>IDENTIFICATION</scope>
</reference>
<evidence type="ECO:0000256" key="13">
    <source>
        <dbReference type="ARBA" id="ARBA00023163"/>
    </source>
</evidence>
<feature type="DNA-binding region" description="Homeobox" evidence="15">
    <location>
        <begin position="205"/>
        <end position="247"/>
    </location>
</feature>
<sequence>RAGHYSKSSESDETSVRSRADVSDDAAEKENGDMFPSEEKENQCPDVAVKEYRCKYCAFTTLHLGDFKEHVDSAHPDVILNPLYLCVACNFTTKKFESLTAHNEERHPHHASFSFRKSRSADHTVLEQTIDAILPSANDGRREDVHALSVNGTVILPDASALHDSPHVSPMLQRPPNFSRLPQIAVPLNTTKYNPSLDDNATLIASFSRFPYPTHAELSWLTAASKHPEEQIRVWFTTQRLKQGITWAPEEVEEARKKMFNGSVPPPHGTLPVSKATVRTTTVDPPKQASPRNTLKRTSTKGLMAPPPLPLKPTLDFQSNVLVPRPSDKTHISLPNGTLPNSAPLIPPHIRRPAVIQALRGNAEQNEPLDDPKSDVQQRAQVLTQFPLLERLKGKTAEQLKLLEESFLRNSFPTLSDMETLAATTRLSPAEVDSWFSERRALRDNLEQALLNSMGNRRNGPSHAPNGPSHAPNGSSHAPNGPSHAPNGPSHAPNGSSHAPNGPSVFATNGHAHNGHALNGHALNSNNSHAHNGHAINDHARNGHAPNSHGQTPNGYSSHAPNAPGPVEKMLQNGVHRAVPSRGESELKLSKYIHITVI</sequence>
<dbReference type="Pfam" id="PF18387">
    <property type="entry name" value="zf_C2H2_ZHX"/>
    <property type="match status" value="1"/>
</dbReference>
<comment type="subcellular location">
    <subcellularLocation>
        <location evidence="1 15 16">Nucleus</location>
    </subcellularLocation>
</comment>
<keyword evidence="13" id="KW-0804">Transcription</keyword>
<dbReference type="GO" id="GO:0003677">
    <property type="term" value="F:DNA binding"/>
    <property type="evidence" value="ECO:0007669"/>
    <property type="project" value="UniProtKB-UniRule"/>
</dbReference>
<evidence type="ECO:0000256" key="9">
    <source>
        <dbReference type="ARBA" id="ARBA00022833"/>
    </source>
</evidence>
<keyword evidence="5" id="KW-0479">Metal-binding</keyword>
<evidence type="ECO:0000259" key="18">
    <source>
        <dbReference type="PROSITE" id="PS50071"/>
    </source>
</evidence>
<feature type="compositionally biased region" description="Polar residues" evidence="17">
    <location>
        <begin position="548"/>
        <end position="560"/>
    </location>
</feature>
<evidence type="ECO:0000256" key="5">
    <source>
        <dbReference type="ARBA" id="ARBA00022723"/>
    </source>
</evidence>
<evidence type="ECO:0000256" key="7">
    <source>
        <dbReference type="ARBA" id="ARBA00022771"/>
    </source>
</evidence>
<keyword evidence="9" id="KW-0862">Zinc</keyword>
<evidence type="ECO:0000256" key="8">
    <source>
        <dbReference type="ARBA" id="ARBA00022782"/>
    </source>
</evidence>
<evidence type="ECO:0000256" key="2">
    <source>
        <dbReference type="ARBA" id="ARBA00007440"/>
    </source>
</evidence>
<feature type="domain" description="Homeobox" evidence="18">
    <location>
        <begin position="203"/>
        <end position="246"/>
    </location>
</feature>
<dbReference type="InterPro" id="IPR009057">
    <property type="entry name" value="Homeodomain-like_sf"/>
</dbReference>
<keyword evidence="8" id="KW-0221">Differentiation</keyword>
<dbReference type="Proteomes" id="UP000694523">
    <property type="component" value="Unplaced"/>
</dbReference>
<keyword evidence="3" id="KW-0678">Repressor</keyword>
<accession>A0A8C6SHK0</accession>
<comment type="similarity">
    <text evidence="2">Belongs to the ZHX family.</text>
</comment>
<keyword evidence="14 15" id="KW-0539">Nucleus</keyword>
<evidence type="ECO:0000256" key="4">
    <source>
        <dbReference type="ARBA" id="ARBA00022553"/>
    </source>
</evidence>
<dbReference type="SMART" id="SM00389">
    <property type="entry name" value="HOX"/>
    <property type="match status" value="2"/>
</dbReference>
<evidence type="ECO:0000256" key="12">
    <source>
        <dbReference type="ARBA" id="ARBA00023155"/>
    </source>
</evidence>
<dbReference type="Pfam" id="PF00046">
    <property type="entry name" value="Homeodomain"/>
    <property type="match status" value="1"/>
</dbReference>
<evidence type="ECO:0000256" key="14">
    <source>
        <dbReference type="ARBA" id="ARBA00023242"/>
    </source>
</evidence>
<dbReference type="SMART" id="SM00355">
    <property type="entry name" value="ZnF_C2H2"/>
    <property type="match status" value="2"/>
</dbReference>